<dbReference type="KEGG" id="scv:A4G25_01830"/>
<name>A0A143P8C6_9STAP</name>
<sequence length="254" mass="29035">MKNLIGKHFVITGGTSGLGYAITNAVLKRGAKVTLLVRNIDKFNKIYYPYNAHLLNVQLCNLNSRSDIKKITFQKDSIDGLIHSAGLGYFKSIDTHEEKEMIETYEINLINFNVLLKHLASYFRKHPYIVGISSLAAFSTQVYSGHYAASKAGLNQVLNTYRLEHPHYHVMLVNAGPIRTPFHAKADPTLKYAVQVDNIMLDPDKLAEDIIDSMLKNKFEINRPKWLYTLLKFYQLAPRKIEKTFPSLFNNKKE</sequence>
<dbReference type="AlphaFoldDB" id="A0A143P8C6"/>
<evidence type="ECO:0000313" key="4">
    <source>
        <dbReference type="EMBL" id="RZI04721.1"/>
    </source>
</evidence>
<dbReference type="PANTHER" id="PTHR44196">
    <property type="entry name" value="DEHYDROGENASE/REDUCTASE SDR FAMILY MEMBER 7B"/>
    <property type="match status" value="1"/>
</dbReference>
<dbReference type="InterPro" id="IPR020904">
    <property type="entry name" value="Sc_DH/Rdtase_CS"/>
</dbReference>
<dbReference type="OrthoDB" id="9793345at2"/>
<dbReference type="PRINTS" id="PR00081">
    <property type="entry name" value="GDHRDH"/>
</dbReference>
<dbReference type="GO" id="GO:0016491">
    <property type="term" value="F:oxidoreductase activity"/>
    <property type="evidence" value="ECO:0007669"/>
    <property type="project" value="UniProtKB-KW"/>
</dbReference>
<dbReference type="RefSeq" id="WP_047131030.1">
    <property type="nucleotide sequence ID" value="NZ_CP015114.1"/>
</dbReference>
<dbReference type="PROSITE" id="PS00061">
    <property type="entry name" value="ADH_SHORT"/>
    <property type="match status" value="1"/>
</dbReference>
<accession>A0A143P8C6</accession>
<dbReference type="Gene3D" id="3.40.50.720">
    <property type="entry name" value="NAD(P)-binding Rossmann-like Domain"/>
    <property type="match status" value="1"/>
</dbReference>
<dbReference type="CDD" id="cd05233">
    <property type="entry name" value="SDR_c"/>
    <property type="match status" value="1"/>
</dbReference>
<comment type="similarity">
    <text evidence="1">Belongs to the short-chain dehydrogenases/reductases (SDR) family.</text>
</comment>
<dbReference type="PANTHER" id="PTHR44196:SF1">
    <property type="entry name" value="DEHYDROGENASE_REDUCTASE SDR FAMILY MEMBER 7B"/>
    <property type="match status" value="1"/>
</dbReference>
<evidence type="ECO:0000256" key="1">
    <source>
        <dbReference type="ARBA" id="ARBA00006484"/>
    </source>
</evidence>
<dbReference type="GO" id="GO:0016020">
    <property type="term" value="C:membrane"/>
    <property type="evidence" value="ECO:0007669"/>
    <property type="project" value="TreeGrafter"/>
</dbReference>
<keyword evidence="2" id="KW-0560">Oxidoreductase</keyword>
<evidence type="ECO:0000256" key="2">
    <source>
        <dbReference type="ARBA" id="ARBA00023002"/>
    </source>
</evidence>
<dbReference type="Proteomes" id="UP000595942">
    <property type="component" value="Chromosome"/>
</dbReference>
<gene>
    <name evidence="4" type="ORF">EIG99_00620</name>
    <name evidence="3" type="ORF">I6J05_03885</name>
</gene>
<evidence type="ECO:0000313" key="6">
    <source>
        <dbReference type="Proteomes" id="UP000595942"/>
    </source>
</evidence>
<reference evidence="3 6" key="2">
    <citation type="submission" date="2021-01" db="EMBL/GenBank/DDBJ databases">
        <title>FDA dAtabase for Regulatory Grade micrObial Sequences (FDA-ARGOS): Supporting development and validation of Infectious Disease Dx tests.</title>
        <authorList>
            <person name="Sproer C."/>
            <person name="Gronow S."/>
            <person name="Severitt S."/>
            <person name="Schroder I."/>
            <person name="Tallon L."/>
            <person name="Sadzewicz L."/>
            <person name="Zhao X."/>
            <person name="Boylan J."/>
            <person name="Ott S."/>
            <person name="Bowen H."/>
            <person name="Vavikolanu K."/>
            <person name="Mehta A."/>
            <person name="Aluvathingal J."/>
            <person name="Nadendla S."/>
            <person name="Lowell S."/>
            <person name="Myers T."/>
            <person name="Yan Y."/>
            <person name="Sichtig H."/>
        </authorList>
    </citation>
    <scope>NUCLEOTIDE SEQUENCE [LARGE SCALE GENOMIC DNA]</scope>
    <source>
        <strain evidence="3 6">FDAARGOS_1148</strain>
    </source>
</reference>
<dbReference type="EMBL" id="RQTE01000013">
    <property type="protein sequence ID" value="RZI04721.1"/>
    <property type="molecule type" value="Genomic_DNA"/>
</dbReference>
<dbReference type="InterPro" id="IPR002347">
    <property type="entry name" value="SDR_fam"/>
</dbReference>
<keyword evidence="6" id="KW-1185">Reference proteome</keyword>
<dbReference type="InterPro" id="IPR036291">
    <property type="entry name" value="NAD(P)-bd_dom_sf"/>
</dbReference>
<reference evidence="4 5" key="1">
    <citation type="submission" date="2018-11" db="EMBL/GenBank/DDBJ databases">
        <title>Genomic profiling of Staphylococcus species from a Poultry farm system in KwaZulu-Natal, South Africa.</title>
        <authorList>
            <person name="Amoako D.G."/>
            <person name="Somboro A.M."/>
            <person name="Abia A.L.K."/>
            <person name="Bester L.A."/>
            <person name="Essack S.Y."/>
        </authorList>
    </citation>
    <scope>NUCLEOTIDE SEQUENCE [LARGE SCALE GENOMIC DNA]</scope>
    <source>
        <strain evidence="4 5">SA11</strain>
    </source>
</reference>
<dbReference type="SUPFAM" id="SSF51735">
    <property type="entry name" value="NAD(P)-binding Rossmann-fold domains"/>
    <property type="match status" value="1"/>
</dbReference>
<dbReference type="EMBL" id="CP068073">
    <property type="protein sequence ID" value="QQS84006.1"/>
    <property type="molecule type" value="Genomic_DNA"/>
</dbReference>
<evidence type="ECO:0000313" key="3">
    <source>
        <dbReference type="EMBL" id="QQS84006.1"/>
    </source>
</evidence>
<organism evidence="4 5">
    <name type="scientific">Staphylococcus condimenti</name>
    <dbReference type="NCBI Taxonomy" id="70255"/>
    <lineage>
        <taxon>Bacteria</taxon>
        <taxon>Bacillati</taxon>
        <taxon>Bacillota</taxon>
        <taxon>Bacilli</taxon>
        <taxon>Bacillales</taxon>
        <taxon>Staphylococcaceae</taxon>
        <taxon>Staphylococcus</taxon>
    </lineage>
</organism>
<proteinExistence type="inferred from homology"/>
<evidence type="ECO:0000313" key="5">
    <source>
        <dbReference type="Proteomes" id="UP000293854"/>
    </source>
</evidence>
<dbReference type="Proteomes" id="UP000293854">
    <property type="component" value="Unassembled WGS sequence"/>
</dbReference>
<dbReference type="Pfam" id="PF00106">
    <property type="entry name" value="adh_short"/>
    <property type="match status" value="1"/>
</dbReference>
<dbReference type="GeneID" id="93726586"/>
<protein>
    <submittedName>
        <fullName evidence="4">SDR family NAD(P)-dependent oxidoreductase</fullName>
    </submittedName>
</protein>